<dbReference type="AlphaFoldDB" id="A0A1I7UA44"/>
<organism evidence="2 3">
    <name type="scientific">Caenorhabditis tropicalis</name>
    <dbReference type="NCBI Taxonomy" id="1561998"/>
    <lineage>
        <taxon>Eukaryota</taxon>
        <taxon>Metazoa</taxon>
        <taxon>Ecdysozoa</taxon>
        <taxon>Nematoda</taxon>
        <taxon>Chromadorea</taxon>
        <taxon>Rhabditida</taxon>
        <taxon>Rhabditina</taxon>
        <taxon>Rhabditomorpha</taxon>
        <taxon>Rhabditoidea</taxon>
        <taxon>Rhabditidae</taxon>
        <taxon>Peloderinae</taxon>
        <taxon>Caenorhabditis</taxon>
    </lineage>
</organism>
<evidence type="ECO:0000256" key="1">
    <source>
        <dbReference type="SAM" id="MobiDB-lite"/>
    </source>
</evidence>
<accession>A0A1I7UA44</accession>
<keyword evidence="2" id="KW-1185">Reference proteome</keyword>
<evidence type="ECO:0000313" key="2">
    <source>
        <dbReference type="Proteomes" id="UP000095282"/>
    </source>
</evidence>
<feature type="compositionally biased region" description="Basic residues" evidence="1">
    <location>
        <begin position="21"/>
        <end position="32"/>
    </location>
</feature>
<protein>
    <submittedName>
        <fullName evidence="3">Uncharacterized protein</fullName>
    </submittedName>
</protein>
<dbReference type="WBParaSite" id="Csp11.Scaffold629.g16406.t1">
    <property type="protein sequence ID" value="Csp11.Scaffold629.g16406.t1"/>
    <property type="gene ID" value="Csp11.Scaffold629.g16406"/>
</dbReference>
<proteinExistence type="predicted"/>
<name>A0A1I7UA44_9PELO</name>
<dbReference type="Proteomes" id="UP000095282">
    <property type="component" value="Unplaced"/>
</dbReference>
<evidence type="ECO:0000313" key="3">
    <source>
        <dbReference type="WBParaSite" id="Csp11.Scaffold629.g16406.t1"/>
    </source>
</evidence>
<sequence>MQDEEDNLRLLPRSLKDDRMRRRRSQVAHRHMSTSANERKPLILSPQGDNLESDVLFSVFLKTLTKFPVALACLEHSILNIADSISPFASSSSECAKMKRHLVL</sequence>
<reference evidence="3" key="1">
    <citation type="submission" date="2016-11" db="UniProtKB">
        <authorList>
            <consortium name="WormBaseParasite"/>
        </authorList>
    </citation>
    <scope>IDENTIFICATION</scope>
</reference>
<feature type="region of interest" description="Disordered" evidence="1">
    <location>
        <begin position="1"/>
        <end position="45"/>
    </location>
</feature>